<evidence type="ECO:0000313" key="2">
    <source>
        <dbReference type="Proteomes" id="UP000297245"/>
    </source>
</evidence>
<dbReference type="EMBL" id="ML179319">
    <property type="protein sequence ID" value="THU90983.1"/>
    <property type="molecule type" value="Genomic_DNA"/>
</dbReference>
<name>A0A4S8LPU6_DENBC</name>
<evidence type="ECO:0008006" key="3">
    <source>
        <dbReference type="Google" id="ProtNLM"/>
    </source>
</evidence>
<dbReference type="Proteomes" id="UP000297245">
    <property type="component" value="Unassembled WGS sequence"/>
</dbReference>
<evidence type="ECO:0000313" key="1">
    <source>
        <dbReference type="EMBL" id="THU90983.1"/>
    </source>
</evidence>
<reference evidence="1 2" key="1">
    <citation type="journal article" date="2019" name="Nat. Ecol. Evol.">
        <title>Megaphylogeny resolves global patterns of mushroom evolution.</title>
        <authorList>
            <person name="Varga T."/>
            <person name="Krizsan K."/>
            <person name="Foldi C."/>
            <person name="Dima B."/>
            <person name="Sanchez-Garcia M."/>
            <person name="Sanchez-Ramirez S."/>
            <person name="Szollosi G.J."/>
            <person name="Szarkandi J.G."/>
            <person name="Papp V."/>
            <person name="Albert L."/>
            <person name="Andreopoulos W."/>
            <person name="Angelini C."/>
            <person name="Antonin V."/>
            <person name="Barry K.W."/>
            <person name="Bougher N.L."/>
            <person name="Buchanan P."/>
            <person name="Buyck B."/>
            <person name="Bense V."/>
            <person name="Catcheside P."/>
            <person name="Chovatia M."/>
            <person name="Cooper J."/>
            <person name="Damon W."/>
            <person name="Desjardin D."/>
            <person name="Finy P."/>
            <person name="Geml J."/>
            <person name="Haridas S."/>
            <person name="Hughes K."/>
            <person name="Justo A."/>
            <person name="Karasinski D."/>
            <person name="Kautmanova I."/>
            <person name="Kiss B."/>
            <person name="Kocsube S."/>
            <person name="Kotiranta H."/>
            <person name="LaButti K.M."/>
            <person name="Lechner B.E."/>
            <person name="Liimatainen K."/>
            <person name="Lipzen A."/>
            <person name="Lukacs Z."/>
            <person name="Mihaltcheva S."/>
            <person name="Morgado L.N."/>
            <person name="Niskanen T."/>
            <person name="Noordeloos M.E."/>
            <person name="Ohm R.A."/>
            <person name="Ortiz-Santana B."/>
            <person name="Ovrebo C."/>
            <person name="Racz N."/>
            <person name="Riley R."/>
            <person name="Savchenko A."/>
            <person name="Shiryaev A."/>
            <person name="Soop K."/>
            <person name="Spirin V."/>
            <person name="Szebenyi C."/>
            <person name="Tomsovsky M."/>
            <person name="Tulloss R.E."/>
            <person name="Uehling J."/>
            <person name="Grigoriev I.V."/>
            <person name="Vagvolgyi C."/>
            <person name="Papp T."/>
            <person name="Martin F.M."/>
            <person name="Miettinen O."/>
            <person name="Hibbett D.S."/>
            <person name="Nagy L.G."/>
        </authorList>
    </citation>
    <scope>NUCLEOTIDE SEQUENCE [LARGE SCALE GENOMIC DNA]</scope>
    <source>
        <strain evidence="1 2">CBS 962.96</strain>
    </source>
</reference>
<keyword evidence="2" id="KW-1185">Reference proteome</keyword>
<dbReference type="InterPro" id="IPR036047">
    <property type="entry name" value="F-box-like_dom_sf"/>
</dbReference>
<sequence length="391" mass="44255">DPIEIGSLAQCSRYLSTLIADQHLWRELYLSQPLDDPTKCVSPMGRPHPEPFDWKGELQTITRARTVLEDISLCKPHERCGVLQTLLRLVSWVPPLRYPSDDDNVSLNILWVSAFTRRGNFIDSRSIPWEQSDEEKQLRAKLHTMLGLIPSDLDKEVVMGSRAFVYTMRNYNWANEFGPFNGNGTVNWVHVKAIHHAISMHLIPPIPEGTDFEMLLYPLSAPHTQVVLPEGVDLDKVEDWAGVGGIWYLSFCFVDHRQLIRYNQSGLGPQGLLDNAHISDPDFREIYRTLEVKVHVARTAPDKKHPGRPQIYFVGVMAAPSTSIMNGYVKMMDDGQIRWHFVCGESGNAIWSCEGVQIGGVQSAYGGSWTTIFHDADDPVGKYRAIRQYKG</sequence>
<accession>A0A4S8LPU6</accession>
<dbReference type="OrthoDB" id="3226064at2759"/>
<dbReference type="AlphaFoldDB" id="A0A4S8LPU6"/>
<proteinExistence type="predicted"/>
<feature type="non-terminal residue" evidence="1">
    <location>
        <position position="1"/>
    </location>
</feature>
<gene>
    <name evidence="1" type="ORF">K435DRAFT_675057</name>
</gene>
<organism evidence="1 2">
    <name type="scientific">Dendrothele bispora (strain CBS 962.96)</name>
    <dbReference type="NCBI Taxonomy" id="1314807"/>
    <lineage>
        <taxon>Eukaryota</taxon>
        <taxon>Fungi</taxon>
        <taxon>Dikarya</taxon>
        <taxon>Basidiomycota</taxon>
        <taxon>Agaricomycotina</taxon>
        <taxon>Agaricomycetes</taxon>
        <taxon>Agaricomycetidae</taxon>
        <taxon>Agaricales</taxon>
        <taxon>Agaricales incertae sedis</taxon>
        <taxon>Dendrothele</taxon>
    </lineage>
</organism>
<protein>
    <recommendedName>
        <fullName evidence="3">F-box domain-containing protein</fullName>
    </recommendedName>
</protein>
<dbReference type="SUPFAM" id="SSF81383">
    <property type="entry name" value="F-box domain"/>
    <property type="match status" value="1"/>
</dbReference>